<name>Q2GTT8_CHAGB</name>
<dbReference type="VEuPathDB" id="FungiDB:CHGG_08616"/>
<dbReference type="eggNOG" id="ENOG502RIVS">
    <property type="taxonomic scope" value="Eukaryota"/>
</dbReference>
<dbReference type="Proteomes" id="UP000001056">
    <property type="component" value="Unassembled WGS sequence"/>
</dbReference>
<evidence type="ECO:0000313" key="3">
    <source>
        <dbReference type="EMBL" id="EAQ84602.1"/>
    </source>
</evidence>
<dbReference type="AlphaFoldDB" id="Q2GTT8"/>
<protein>
    <submittedName>
        <fullName evidence="3">Uncharacterized protein</fullName>
    </submittedName>
</protein>
<feature type="coiled-coil region" evidence="1">
    <location>
        <begin position="287"/>
        <end position="321"/>
    </location>
</feature>
<sequence length="523" mass="59261">MSAGSDFSKAQASSTILLSLHSHTNGINISTLRSRSACGGNKKSRLRMDWHRTANPFLKFDEPSSFFRFDCSSPYPARVLRRHSEVFKSDLLQPPTGNRDRSGYHILLVGIPEPVRLGTNNESVIPRLLSSIPLAGPAWKRVTECFYLHDAIRNAIKRSNSSPSTTYLVKKEGPEIVEMYTAATSRTWPENLAISSTHFRRSKLTVGVIFGCTGEQMKRVEELLHHAPEVKSHPLLMVGVFAELTRDRVTEIVRDAVADCDIATMKLGLNGKTRPQVRRSFELSRELRNCRLNTKKAEEELRSAQSQLHKMMQQIEEWMNRAGGPAGDQASGRLGDDFTTSTVRFKDRFEEISIEFDALMARCRMTFDDMTYSEELFTSELLSHDAESARHQAKASTVIAFVAMLYLPITTVATIFAMPVFDFENDWRDIRFRETGNSGEASDKDAAGDKNSKPVLSFYFWIYLIISIGLTAVTVFGWWRYTRTGRHPRKPKHRRMSYTGGTKERHGKTISFMPEYEGGKHPV</sequence>
<keyword evidence="4" id="KW-1185">Reference proteome</keyword>
<dbReference type="Gene3D" id="1.20.58.340">
    <property type="entry name" value="Magnesium transport protein CorA, transmembrane region"/>
    <property type="match status" value="1"/>
</dbReference>
<accession>Q2GTT8</accession>
<keyword evidence="1" id="KW-0175">Coiled coil</keyword>
<proteinExistence type="predicted"/>
<dbReference type="EMBL" id="CH408034">
    <property type="protein sequence ID" value="EAQ84602.1"/>
    <property type="molecule type" value="Genomic_DNA"/>
</dbReference>
<evidence type="ECO:0000313" key="4">
    <source>
        <dbReference type="Proteomes" id="UP000001056"/>
    </source>
</evidence>
<reference evidence="4" key="1">
    <citation type="journal article" date="2015" name="Genome Announc.">
        <title>Draft genome sequence of the cellulolytic fungus Chaetomium globosum.</title>
        <authorList>
            <person name="Cuomo C.A."/>
            <person name="Untereiner W.A."/>
            <person name="Ma L.-J."/>
            <person name="Grabherr M."/>
            <person name="Birren B.W."/>
        </authorList>
    </citation>
    <scope>NUCLEOTIDE SEQUENCE [LARGE SCALE GENOMIC DNA]</scope>
    <source>
        <strain evidence="4">ATCC 6205 / CBS 148.51 / DSM 1962 / NBRC 6347 / NRRL 1970</strain>
    </source>
</reference>
<keyword evidence="2" id="KW-0812">Transmembrane</keyword>
<evidence type="ECO:0000256" key="2">
    <source>
        <dbReference type="SAM" id="Phobius"/>
    </source>
</evidence>
<dbReference type="HOGENOM" id="CLU_520732_0_0_1"/>
<dbReference type="InParanoid" id="Q2GTT8"/>
<dbReference type="RefSeq" id="XP_001226543.1">
    <property type="nucleotide sequence ID" value="XM_001226542.1"/>
</dbReference>
<dbReference type="OrthoDB" id="3561681at2759"/>
<keyword evidence="2" id="KW-1133">Transmembrane helix</keyword>
<dbReference type="GeneID" id="4395848"/>
<keyword evidence="2" id="KW-0472">Membrane</keyword>
<organism evidence="3 4">
    <name type="scientific">Chaetomium globosum (strain ATCC 6205 / CBS 148.51 / DSM 1962 / NBRC 6347 / NRRL 1970)</name>
    <name type="common">Soil fungus</name>
    <dbReference type="NCBI Taxonomy" id="306901"/>
    <lineage>
        <taxon>Eukaryota</taxon>
        <taxon>Fungi</taxon>
        <taxon>Dikarya</taxon>
        <taxon>Ascomycota</taxon>
        <taxon>Pezizomycotina</taxon>
        <taxon>Sordariomycetes</taxon>
        <taxon>Sordariomycetidae</taxon>
        <taxon>Sordariales</taxon>
        <taxon>Chaetomiaceae</taxon>
        <taxon>Chaetomium</taxon>
    </lineage>
</organism>
<dbReference type="OMA" id="IRDCTMR"/>
<gene>
    <name evidence="3" type="ORF">CHGG_08616</name>
</gene>
<feature type="transmembrane region" description="Helical" evidence="2">
    <location>
        <begin position="458"/>
        <end position="479"/>
    </location>
</feature>
<feature type="transmembrane region" description="Helical" evidence="2">
    <location>
        <begin position="398"/>
        <end position="421"/>
    </location>
</feature>
<evidence type="ECO:0000256" key="1">
    <source>
        <dbReference type="SAM" id="Coils"/>
    </source>
</evidence>